<name>A0ABQ7GKU4_DUNSA</name>
<evidence type="ECO:0000256" key="1">
    <source>
        <dbReference type="SAM" id="MobiDB-lite"/>
    </source>
</evidence>
<feature type="region of interest" description="Disordered" evidence="1">
    <location>
        <begin position="1"/>
        <end position="22"/>
    </location>
</feature>
<organism evidence="2 3">
    <name type="scientific">Dunaliella salina</name>
    <name type="common">Green alga</name>
    <name type="synonym">Protococcus salinus</name>
    <dbReference type="NCBI Taxonomy" id="3046"/>
    <lineage>
        <taxon>Eukaryota</taxon>
        <taxon>Viridiplantae</taxon>
        <taxon>Chlorophyta</taxon>
        <taxon>core chlorophytes</taxon>
        <taxon>Chlorophyceae</taxon>
        <taxon>CS clade</taxon>
        <taxon>Chlamydomonadales</taxon>
        <taxon>Dunaliellaceae</taxon>
        <taxon>Dunaliella</taxon>
    </lineage>
</organism>
<sequence>MRACMGSSHPTGTVMRPSNPRRSPCCPARRGFSIACNVLPSTHSVSTHLRRSPMFSRKLSGRRRELILRRTSADWWEDEEEFDAVAGEVLLPKTLYILSVPTPSEAADSAPTLEQDPPKRQAEAEEWLVEYSAELLKGHLENGKCATVGFSGDETFGIADGVWSAWGASGPPYFKKVKRREALDKMAQGSNPGEAESLLKEIFSQNWRVELDAGLGVDLNPREHLLIVCTQPASILLLQALGFQKLGKSDGGVVLSKVELDGWNTSDMKTEDLVPLENWRDLKPRLIGRQYSHPPSI</sequence>
<evidence type="ECO:0000313" key="2">
    <source>
        <dbReference type="EMBL" id="KAF5835236.1"/>
    </source>
</evidence>
<dbReference type="Proteomes" id="UP000815325">
    <property type="component" value="Unassembled WGS sequence"/>
</dbReference>
<accession>A0ABQ7GKU4</accession>
<evidence type="ECO:0000313" key="3">
    <source>
        <dbReference type="Proteomes" id="UP000815325"/>
    </source>
</evidence>
<dbReference type="EMBL" id="MU069716">
    <property type="protein sequence ID" value="KAF5835236.1"/>
    <property type="molecule type" value="Genomic_DNA"/>
</dbReference>
<keyword evidence="3" id="KW-1185">Reference proteome</keyword>
<reference evidence="2" key="1">
    <citation type="submission" date="2017-08" db="EMBL/GenBank/DDBJ databases">
        <authorList>
            <person name="Polle J.E."/>
            <person name="Barry K."/>
            <person name="Cushman J."/>
            <person name="Schmutz J."/>
            <person name="Tran D."/>
            <person name="Hathwaick L.T."/>
            <person name="Yim W.C."/>
            <person name="Jenkins J."/>
            <person name="Mckie-Krisberg Z.M."/>
            <person name="Prochnik S."/>
            <person name="Lindquist E."/>
            <person name="Dockter R.B."/>
            <person name="Adam C."/>
            <person name="Molina H."/>
            <person name="Bunkerborg J."/>
            <person name="Jin E."/>
            <person name="Buchheim M."/>
            <person name="Magnuson J."/>
        </authorList>
    </citation>
    <scope>NUCLEOTIDE SEQUENCE</scope>
    <source>
        <strain evidence="2">CCAP 19/18</strain>
    </source>
</reference>
<gene>
    <name evidence="2" type="ORF">DUNSADRAFT_7725</name>
</gene>
<comment type="caution">
    <text evidence="2">The sequence shown here is derived from an EMBL/GenBank/DDBJ whole genome shotgun (WGS) entry which is preliminary data.</text>
</comment>
<protein>
    <submittedName>
        <fullName evidence="2">Uncharacterized protein</fullName>
    </submittedName>
</protein>
<proteinExistence type="predicted"/>